<keyword evidence="2" id="KW-1185">Reference proteome</keyword>
<dbReference type="Proteomes" id="UP000325433">
    <property type="component" value="Unassembled WGS sequence"/>
</dbReference>
<accession>A0A5N6VTC5</accession>
<dbReference type="AlphaFoldDB" id="A0A5N6VTC5"/>
<reference evidence="2" key="1">
    <citation type="submission" date="2019-04" db="EMBL/GenBank/DDBJ databases">
        <title>Friends and foes A comparative genomics studyof 23 Aspergillus species from section Flavi.</title>
        <authorList>
            <consortium name="DOE Joint Genome Institute"/>
            <person name="Kjaerbolling I."/>
            <person name="Vesth T."/>
            <person name="Frisvad J.C."/>
            <person name="Nybo J.L."/>
            <person name="Theobald S."/>
            <person name="Kildgaard S."/>
            <person name="Isbrandt T."/>
            <person name="Kuo A."/>
            <person name="Sato A."/>
            <person name="Lyhne E.K."/>
            <person name="Kogle M.E."/>
            <person name="Wiebenga A."/>
            <person name="Kun R.S."/>
            <person name="Lubbers R.J."/>
            <person name="Makela M.R."/>
            <person name="Barry K."/>
            <person name="Chovatia M."/>
            <person name="Clum A."/>
            <person name="Daum C."/>
            <person name="Haridas S."/>
            <person name="He G."/>
            <person name="LaButti K."/>
            <person name="Lipzen A."/>
            <person name="Mondo S."/>
            <person name="Riley R."/>
            <person name="Salamov A."/>
            <person name="Simmons B.A."/>
            <person name="Magnuson J.K."/>
            <person name="Henrissat B."/>
            <person name="Mortensen U.H."/>
            <person name="Larsen T.O."/>
            <person name="Devries R.P."/>
            <person name="Grigoriev I.V."/>
            <person name="Machida M."/>
            <person name="Baker S.E."/>
            <person name="Andersen M.R."/>
        </authorList>
    </citation>
    <scope>NUCLEOTIDE SEQUENCE [LARGE SCALE GENOMIC DNA]</scope>
    <source>
        <strain evidence="2">CBS 130015</strain>
    </source>
</reference>
<proteinExistence type="predicted"/>
<protein>
    <submittedName>
        <fullName evidence="1">Uncharacterized protein</fullName>
    </submittedName>
</protein>
<evidence type="ECO:0000313" key="1">
    <source>
        <dbReference type="EMBL" id="KAE8311783.1"/>
    </source>
</evidence>
<evidence type="ECO:0000313" key="2">
    <source>
        <dbReference type="Proteomes" id="UP000325433"/>
    </source>
</evidence>
<gene>
    <name evidence="1" type="ORF">BDV41DRAFT_540615</name>
</gene>
<organism evidence="1 2">
    <name type="scientific">Aspergillus transmontanensis</name>
    <dbReference type="NCBI Taxonomy" id="1034304"/>
    <lineage>
        <taxon>Eukaryota</taxon>
        <taxon>Fungi</taxon>
        <taxon>Dikarya</taxon>
        <taxon>Ascomycota</taxon>
        <taxon>Pezizomycotina</taxon>
        <taxon>Eurotiomycetes</taxon>
        <taxon>Eurotiomycetidae</taxon>
        <taxon>Eurotiales</taxon>
        <taxon>Aspergillaceae</taxon>
        <taxon>Aspergillus</taxon>
        <taxon>Aspergillus subgen. Circumdati</taxon>
    </lineage>
</organism>
<sequence>MGRYYVSLRSYTGREALAHFAAFDTFHTAFAALFTQETTAKGGQAGTKAAVTFFLLRWSWLLRVSHGGLRCVLSRRRTLRRVTTVLLLGRVATLGRTVVTGRRAVGRLGRIRGLLLVTHDDRYLWAERNSHRSVWTDQTKLQMMESVEEEN</sequence>
<dbReference type="EMBL" id="ML738339">
    <property type="protein sequence ID" value="KAE8311783.1"/>
    <property type="molecule type" value="Genomic_DNA"/>
</dbReference>
<name>A0A5N6VTC5_9EURO</name>